<protein>
    <recommendedName>
        <fullName evidence="4">Rhodanese domain-containing protein</fullName>
    </recommendedName>
</protein>
<dbReference type="SMART" id="SM00450">
    <property type="entry name" value="RHOD"/>
    <property type="match status" value="1"/>
</dbReference>
<dbReference type="InterPro" id="IPR036873">
    <property type="entry name" value="Rhodanese-like_dom_sf"/>
</dbReference>
<keyword evidence="3" id="KW-0067">ATP-binding</keyword>
<dbReference type="NCBIfam" id="NF004281">
    <property type="entry name" value="PRK05690.1"/>
    <property type="match status" value="1"/>
</dbReference>
<feature type="domain" description="Rhodanese" evidence="4">
    <location>
        <begin position="298"/>
        <end position="385"/>
    </location>
</feature>
<dbReference type="Proteomes" id="UP000243579">
    <property type="component" value="Unassembled WGS sequence"/>
</dbReference>
<keyword evidence="2" id="KW-0547">Nucleotide-binding</keyword>
<dbReference type="Gene3D" id="3.40.250.10">
    <property type="entry name" value="Rhodanese-like domain"/>
    <property type="match status" value="1"/>
</dbReference>
<dbReference type="STRING" id="1202772.A0A1V9ZLP1"/>
<dbReference type="InterPro" id="IPR035985">
    <property type="entry name" value="Ubiquitin-activating_enz"/>
</dbReference>
<comment type="caution">
    <text evidence="5">The sequence shown here is derived from an EMBL/GenBank/DDBJ whole genome shotgun (WGS) entry which is preliminary data.</text>
</comment>
<evidence type="ECO:0000256" key="3">
    <source>
        <dbReference type="ARBA" id="ARBA00022840"/>
    </source>
</evidence>
<organism evidence="5 6">
    <name type="scientific">Achlya hypogyna</name>
    <name type="common">Oomycete</name>
    <name type="synonym">Protoachlya hypogyna</name>
    <dbReference type="NCBI Taxonomy" id="1202772"/>
    <lineage>
        <taxon>Eukaryota</taxon>
        <taxon>Sar</taxon>
        <taxon>Stramenopiles</taxon>
        <taxon>Oomycota</taxon>
        <taxon>Saprolegniomycetes</taxon>
        <taxon>Saprolegniales</taxon>
        <taxon>Achlyaceae</taxon>
        <taxon>Achlya</taxon>
    </lineage>
</organism>
<dbReference type="PANTHER" id="PTHR10953">
    <property type="entry name" value="UBIQUITIN-ACTIVATING ENZYME E1"/>
    <property type="match status" value="1"/>
</dbReference>
<proteinExistence type="predicted"/>
<evidence type="ECO:0000313" key="6">
    <source>
        <dbReference type="Proteomes" id="UP000243579"/>
    </source>
</evidence>
<name>A0A1V9ZLP1_ACHHY</name>
<dbReference type="FunFam" id="3.40.50.720:FF:000033">
    <property type="entry name" value="Adenylyltransferase and sulfurtransferase MOCS3"/>
    <property type="match status" value="1"/>
</dbReference>
<dbReference type="OrthoDB" id="10261062at2759"/>
<dbReference type="GO" id="GO:0004792">
    <property type="term" value="F:thiosulfate-cyanide sulfurtransferase activity"/>
    <property type="evidence" value="ECO:0007669"/>
    <property type="project" value="TreeGrafter"/>
</dbReference>
<dbReference type="CDD" id="cd00757">
    <property type="entry name" value="ThiF_MoeB_HesA_family"/>
    <property type="match status" value="1"/>
</dbReference>
<dbReference type="GO" id="GO:0016779">
    <property type="term" value="F:nucleotidyltransferase activity"/>
    <property type="evidence" value="ECO:0007669"/>
    <property type="project" value="TreeGrafter"/>
</dbReference>
<evidence type="ECO:0000313" key="5">
    <source>
        <dbReference type="EMBL" id="OQR98710.1"/>
    </source>
</evidence>
<dbReference type="PANTHER" id="PTHR10953:SF102">
    <property type="entry name" value="ADENYLYLTRANSFERASE AND SULFURTRANSFERASE MOCS3"/>
    <property type="match status" value="1"/>
</dbReference>
<dbReference type="Gene3D" id="3.40.50.720">
    <property type="entry name" value="NAD(P)-binding Rossmann-like Domain"/>
    <property type="match status" value="1"/>
</dbReference>
<dbReference type="Pfam" id="PF00581">
    <property type="entry name" value="Rhodanese"/>
    <property type="match status" value="1"/>
</dbReference>
<dbReference type="InterPro" id="IPR000594">
    <property type="entry name" value="ThiF_NAD_FAD-bd"/>
</dbReference>
<dbReference type="GO" id="GO:0005524">
    <property type="term" value="F:ATP binding"/>
    <property type="evidence" value="ECO:0007669"/>
    <property type="project" value="UniProtKB-KW"/>
</dbReference>
<dbReference type="SUPFAM" id="SSF69572">
    <property type="entry name" value="Activating enzymes of the ubiquitin-like proteins"/>
    <property type="match status" value="1"/>
</dbReference>
<dbReference type="Pfam" id="PF00899">
    <property type="entry name" value="ThiF"/>
    <property type="match status" value="1"/>
</dbReference>
<dbReference type="InterPro" id="IPR045886">
    <property type="entry name" value="ThiF/MoeB/HesA"/>
</dbReference>
<keyword evidence="1" id="KW-0808">Transferase</keyword>
<evidence type="ECO:0000259" key="4">
    <source>
        <dbReference type="PROSITE" id="PS50206"/>
    </source>
</evidence>
<gene>
    <name evidence="5" type="ORF">ACHHYP_08255</name>
</gene>
<dbReference type="PROSITE" id="PS50206">
    <property type="entry name" value="RHODANESE_3"/>
    <property type="match status" value="1"/>
</dbReference>
<keyword evidence="6" id="KW-1185">Reference proteome</keyword>
<dbReference type="AlphaFoldDB" id="A0A1V9ZLP1"/>
<dbReference type="GO" id="GO:0042292">
    <property type="term" value="F:URM1 activating enzyme activity"/>
    <property type="evidence" value="ECO:0007669"/>
    <property type="project" value="TreeGrafter"/>
</dbReference>
<dbReference type="GO" id="GO:0005737">
    <property type="term" value="C:cytoplasm"/>
    <property type="evidence" value="ECO:0007669"/>
    <property type="project" value="TreeGrafter"/>
</dbReference>
<accession>A0A1V9ZLP1</accession>
<dbReference type="InterPro" id="IPR001763">
    <property type="entry name" value="Rhodanese-like_dom"/>
</dbReference>
<sequence>MAHTSVLGAGDNRRYSRQLLVADFGVDRQRRLLEARVLVVGAGGLGCPVLVYLCGMGVGHIGIVDGDVVDTSNLHRQVLHAQAAVGELKVESARAELRRRNPSVAITTYPTFLGAANACEIISAYDVVVDASDNVLTRYLVNDVCCLEQKPLVSGSALGLEGQVAVYNYNDGPCYRCCYPAPAPAAMTGSCSDNGVLGVVPGIIGSMQAMEVIKVLTGFGTAISGRQAFYDGYDGSVRQFKMPPRRSDCAVCGLAPSITSALASVASIQSAACDLSVPTLASDHVMSATALSTALAAPPETYCLLDVREPVQFAICHLAPALNIPLKALPDQLHRIPTDKPVYVICRRGVDSVAAALLLLPTTSRVWHVDGGLDAWTATVDPNFPMY</sequence>
<reference evidence="5 6" key="1">
    <citation type="journal article" date="2014" name="Genome Biol. Evol.">
        <title>The secreted proteins of Achlya hypogyna and Thraustotheca clavata identify the ancestral oomycete secretome and reveal gene acquisitions by horizontal gene transfer.</title>
        <authorList>
            <person name="Misner I."/>
            <person name="Blouin N."/>
            <person name="Leonard G."/>
            <person name="Richards T.A."/>
            <person name="Lane C.E."/>
        </authorList>
    </citation>
    <scope>NUCLEOTIDE SEQUENCE [LARGE SCALE GENOMIC DNA]</scope>
    <source>
        <strain evidence="5 6">ATCC 48635</strain>
    </source>
</reference>
<dbReference type="EMBL" id="JNBR01000081">
    <property type="protein sequence ID" value="OQR98710.1"/>
    <property type="molecule type" value="Genomic_DNA"/>
</dbReference>
<evidence type="ECO:0000256" key="1">
    <source>
        <dbReference type="ARBA" id="ARBA00022679"/>
    </source>
</evidence>
<evidence type="ECO:0000256" key="2">
    <source>
        <dbReference type="ARBA" id="ARBA00022741"/>
    </source>
</evidence>